<organism evidence="3 4">
    <name type="scientific">Pseudoclavibacter terrae</name>
    <dbReference type="NCBI Taxonomy" id="1530195"/>
    <lineage>
        <taxon>Bacteria</taxon>
        <taxon>Bacillati</taxon>
        <taxon>Actinomycetota</taxon>
        <taxon>Actinomycetes</taxon>
        <taxon>Micrococcales</taxon>
        <taxon>Microbacteriaceae</taxon>
        <taxon>Pseudoclavibacter</taxon>
    </lineage>
</organism>
<dbReference type="EMBL" id="WBJX01000001">
    <property type="protein sequence ID" value="KAB1639985.1"/>
    <property type="molecule type" value="Genomic_DNA"/>
</dbReference>
<feature type="transmembrane region" description="Helical" evidence="1">
    <location>
        <begin position="12"/>
        <end position="35"/>
    </location>
</feature>
<keyword evidence="1" id="KW-0472">Membrane</keyword>
<reference evidence="3 4" key="1">
    <citation type="submission" date="2019-09" db="EMBL/GenBank/DDBJ databases">
        <title>Phylogeny of genus Pseudoclavibacter and closely related genus.</title>
        <authorList>
            <person name="Li Y."/>
        </authorList>
    </citation>
    <scope>NUCLEOTIDE SEQUENCE [LARGE SCALE GENOMIC DNA]</scope>
    <source>
        <strain evidence="3 4">THG-MD12</strain>
    </source>
</reference>
<evidence type="ECO:0000313" key="4">
    <source>
        <dbReference type="Proteomes" id="UP000490386"/>
    </source>
</evidence>
<dbReference type="AlphaFoldDB" id="A0A7J5B6Z7"/>
<keyword evidence="1" id="KW-1133">Transmembrane helix</keyword>
<gene>
    <name evidence="3" type="ORF">F8O03_05160</name>
</gene>
<keyword evidence="1" id="KW-0812">Transmembrane</keyword>
<dbReference type="Proteomes" id="UP000490386">
    <property type="component" value="Unassembled WGS sequence"/>
</dbReference>
<dbReference type="OrthoDB" id="3826566at2"/>
<accession>A0A7J5B6Z7</accession>
<proteinExistence type="predicted"/>
<comment type="caution">
    <text evidence="3">The sequence shown here is derived from an EMBL/GenBank/DDBJ whole genome shotgun (WGS) entry which is preliminary data.</text>
</comment>
<evidence type="ECO:0000259" key="2">
    <source>
        <dbReference type="Pfam" id="PF07811"/>
    </source>
</evidence>
<dbReference type="Pfam" id="PF07811">
    <property type="entry name" value="TadE"/>
    <property type="match status" value="1"/>
</dbReference>
<feature type="domain" description="TadE-like" evidence="2">
    <location>
        <begin position="6"/>
        <end position="48"/>
    </location>
</feature>
<dbReference type="InterPro" id="IPR012495">
    <property type="entry name" value="TadE-like_dom"/>
</dbReference>
<sequence>MRDDRGSAVAEWVMVTAMLVLLTVTVLQIGFALYVRTTLLDAAGEGARHAGLFGADLDAGEARAAELISVSLGAGYAENITATTTQLNGAPVVAVTVRSPLPLIGLLGLPEALEVTGHAPQETLDAA</sequence>
<evidence type="ECO:0000256" key="1">
    <source>
        <dbReference type="SAM" id="Phobius"/>
    </source>
</evidence>
<evidence type="ECO:0000313" key="3">
    <source>
        <dbReference type="EMBL" id="KAB1639985.1"/>
    </source>
</evidence>
<name>A0A7J5B6Z7_9MICO</name>
<protein>
    <submittedName>
        <fullName evidence="3">Pilus assembly protein</fullName>
    </submittedName>
</protein>
<keyword evidence="4" id="KW-1185">Reference proteome</keyword>